<protein>
    <submittedName>
        <fullName evidence="7">Na(+)/H(+) antiporter subunit C</fullName>
    </submittedName>
</protein>
<dbReference type="GO" id="GO:0016020">
    <property type="term" value="C:membrane"/>
    <property type="evidence" value="ECO:0007669"/>
    <property type="project" value="UniProtKB-SubCell"/>
</dbReference>
<evidence type="ECO:0000256" key="5">
    <source>
        <dbReference type="ARBA" id="ARBA00023136"/>
    </source>
</evidence>
<organism evidence="7 8">
    <name type="scientific">Koleobacter methoxysyntrophicus</name>
    <dbReference type="NCBI Taxonomy" id="2751313"/>
    <lineage>
        <taxon>Bacteria</taxon>
        <taxon>Bacillati</taxon>
        <taxon>Bacillota</taxon>
        <taxon>Clostridia</taxon>
        <taxon>Koleobacterales</taxon>
        <taxon>Koleobacteraceae</taxon>
        <taxon>Koleobacter</taxon>
    </lineage>
</organism>
<evidence type="ECO:0000256" key="1">
    <source>
        <dbReference type="ARBA" id="ARBA00004141"/>
    </source>
</evidence>
<dbReference type="AlphaFoldDB" id="A0A8A0RL66"/>
<keyword evidence="8" id="KW-1185">Reference proteome</keyword>
<feature type="transmembrane region" description="Helical" evidence="6">
    <location>
        <begin position="77"/>
        <end position="100"/>
    </location>
</feature>
<feature type="transmembrane region" description="Helical" evidence="6">
    <location>
        <begin position="12"/>
        <end position="30"/>
    </location>
</feature>
<accession>A0A8A0RL66</accession>
<dbReference type="InterPro" id="IPR039428">
    <property type="entry name" value="NUOK/Mnh_C1-like"/>
</dbReference>
<keyword evidence="5 6" id="KW-0472">Membrane</keyword>
<comment type="similarity">
    <text evidence="2">Belongs to the CPA3 antiporters (TC 2.A.63) subunit C family.</text>
</comment>
<dbReference type="KEGG" id="kme:H0A61_00682"/>
<name>A0A8A0RL66_9FIRM</name>
<evidence type="ECO:0000313" key="8">
    <source>
        <dbReference type="Proteomes" id="UP000662904"/>
    </source>
</evidence>
<sequence>MEILNNLISNYYYTGAVILFIIGFHTMLYNSNLIKKLIGMNIMDTAVFLLFVSYGYVKGKRAPIIDLSAEGGGYVNPLPMALILTGIVVAVSITAFALALTIRLYDFYGTVDIDEITEIRRRQHEDE</sequence>
<dbReference type="InterPro" id="IPR050601">
    <property type="entry name" value="CPA3_antiporter_subunitC"/>
</dbReference>
<evidence type="ECO:0000256" key="4">
    <source>
        <dbReference type="ARBA" id="ARBA00022989"/>
    </source>
</evidence>
<evidence type="ECO:0000256" key="6">
    <source>
        <dbReference type="SAM" id="Phobius"/>
    </source>
</evidence>
<dbReference type="Proteomes" id="UP000662904">
    <property type="component" value="Chromosome"/>
</dbReference>
<keyword evidence="3 6" id="KW-0812">Transmembrane</keyword>
<dbReference type="PANTHER" id="PTHR34583">
    <property type="entry name" value="ANTIPORTER SUBUNIT MNHC2-RELATED"/>
    <property type="match status" value="1"/>
</dbReference>
<dbReference type="RefSeq" id="WP_241754944.1">
    <property type="nucleotide sequence ID" value="NZ_CP059066.1"/>
</dbReference>
<dbReference type="PANTHER" id="PTHR34583:SF3">
    <property type="entry name" value="MULTISUBUNIT SODIUM_HYDROGEN ANTIPORTER, MNHC SUBUNIT"/>
    <property type="match status" value="1"/>
</dbReference>
<dbReference type="Gene3D" id="1.10.287.3510">
    <property type="match status" value="1"/>
</dbReference>
<evidence type="ECO:0000256" key="3">
    <source>
        <dbReference type="ARBA" id="ARBA00022692"/>
    </source>
</evidence>
<proteinExistence type="inferred from homology"/>
<feature type="transmembrane region" description="Helical" evidence="6">
    <location>
        <begin position="37"/>
        <end position="57"/>
    </location>
</feature>
<dbReference type="Pfam" id="PF00420">
    <property type="entry name" value="Oxidored_q2"/>
    <property type="match status" value="1"/>
</dbReference>
<evidence type="ECO:0000256" key="2">
    <source>
        <dbReference type="ARBA" id="ARBA00010388"/>
    </source>
</evidence>
<evidence type="ECO:0000313" key="7">
    <source>
        <dbReference type="EMBL" id="QSQ08360.1"/>
    </source>
</evidence>
<dbReference type="EMBL" id="CP059066">
    <property type="protein sequence ID" value="QSQ08360.1"/>
    <property type="molecule type" value="Genomic_DNA"/>
</dbReference>
<comment type="subcellular location">
    <subcellularLocation>
        <location evidence="1">Membrane</location>
        <topology evidence="1">Multi-pass membrane protein</topology>
    </subcellularLocation>
</comment>
<keyword evidence="4 6" id="KW-1133">Transmembrane helix</keyword>
<reference evidence="7" key="1">
    <citation type="submission" date="2020-07" db="EMBL/GenBank/DDBJ databases">
        <title>Koleobacter methoxysyntrophicus gen. nov., sp. nov., a novel anaerobic bacterium isolated from deep subsurface oil field and proposal of Koleobacterales ord. nov. in the phylum Firmicutes.</title>
        <authorList>
            <person name="Sakamoto S."/>
            <person name="Tamaki H."/>
        </authorList>
    </citation>
    <scope>NUCLEOTIDE SEQUENCE</scope>
    <source>
        <strain evidence="7">NRmbB1</strain>
    </source>
</reference>
<gene>
    <name evidence="7" type="primary">mrpC</name>
    <name evidence="7" type="ORF">H0A61_00682</name>
</gene>